<protein>
    <submittedName>
        <fullName evidence="1">Uncharacterized protein</fullName>
    </submittedName>
</protein>
<proteinExistence type="predicted"/>
<dbReference type="AlphaFoldDB" id="A0A5C3NNM9"/>
<evidence type="ECO:0000313" key="1">
    <source>
        <dbReference type="EMBL" id="TFK79116.1"/>
    </source>
</evidence>
<gene>
    <name evidence="1" type="ORF">K466DRAFT_457148</name>
</gene>
<accession>A0A5C3NNM9</accession>
<dbReference type="InParanoid" id="A0A5C3NNM9"/>
<dbReference type="EMBL" id="ML212161">
    <property type="protein sequence ID" value="TFK79116.1"/>
    <property type="molecule type" value="Genomic_DNA"/>
</dbReference>
<reference evidence="1 2" key="1">
    <citation type="journal article" date="2019" name="Nat. Ecol. Evol.">
        <title>Megaphylogeny resolves global patterns of mushroom evolution.</title>
        <authorList>
            <person name="Varga T."/>
            <person name="Krizsan K."/>
            <person name="Foldi C."/>
            <person name="Dima B."/>
            <person name="Sanchez-Garcia M."/>
            <person name="Sanchez-Ramirez S."/>
            <person name="Szollosi G.J."/>
            <person name="Szarkandi J.G."/>
            <person name="Papp V."/>
            <person name="Albert L."/>
            <person name="Andreopoulos W."/>
            <person name="Angelini C."/>
            <person name="Antonin V."/>
            <person name="Barry K.W."/>
            <person name="Bougher N.L."/>
            <person name="Buchanan P."/>
            <person name="Buyck B."/>
            <person name="Bense V."/>
            <person name="Catcheside P."/>
            <person name="Chovatia M."/>
            <person name="Cooper J."/>
            <person name="Damon W."/>
            <person name="Desjardin D."/>
            <person name="Finy P."/>
            <person name="Geml J."/>
            <person name="Haridas S."/>
            <person name="Hughes K."/>
            <person name="Justo A."/>
            <person name="Karasinski D."/>
            <person name="Kautmanova I."/>
            <person name="Kiss B."/>
            <person name="Kocsube S."/>
            <person name="Kotiranta H."/>
            <person name="LaButti K.M."/>
            <person name="Lechner B.E."/>
            <person name="Liimatainen K."/>
            <person name="Lipzen A."/>
            <person name="Lukacs Z."/>
            <person name="Mihaltcheva S."/>
            <person name="Morgado L.N."/>
            <person name="Niskanen T."/>
            <person name="Noordeloos M.E."/>
            <person name="Ohm R.A."/>
            <person name="Ortiz-Santana B."/>
            <person name="Ovrebo C."/>
            <person name="Racz N."/>
            <person name="Riley R."/>
            <person name="Savchenko A."/>
            <person name="Shiryaev A."/>
            <person name="Soop K."/>
            <person name="Spirin V."/>
            <person name="Szebenyi C."/>
            <person name="Tomsovsky M."/>
            <person name="Tulloss R.E."/>
            <person name="Uehling J."/>
            <person name="Grigoriev I.V."/>
            <person name="Vagvolgyi C."/>
            <person name="Papp T."/>
            <person name="Martin F.M."/>
            <person name="Miettinen O."/>
            <person name="Hibbett D.S."/>
            <person name="Nagy L.G."/>
        </authorList>
    </citation>
    <scope>NUCLEOTIDE SEQUENCE [LARGE SCALE GENOMIC DNA]</scope>
    <source>
        <strain evidence="1 2">HHB13444</strain>
    </source>
</reference>
<evidence type="ECO:0000313" key="2">
    <source>
        <dbReference type="Proteomes" id="UP000308197"/>
    </source>
</evidence>
<name>A0A5C3NNM9_9APHY</name>
<feature type="non-terminal residue" evidence="1">
    <location>
        <position position="132"/>
    </location>
</feature>
<feature type="non-terminal residue" evidence="1">
    <location>
        <position position="1"/>
    </location>
</feature>
<organism evidence="1 2">
    <name type="scientific">Polyporus arcularius HHB13444</name>
    <dbReference type="NCBI Taxonomy" id="1314778"/>
    <lineage>
        <taxon>Eukaryota</taxon>
        <taxon>Fungi</taxon>
        <taxon>Dikarya</taxon>
        <taxon>Basidiomycota</taxon>
        <taxon>Agaricomycotina</taxon>
        <taxon>Agaricomycetes</taxon>
        <taxon>Polyporales</taxon>
        <taxon>Polyporaceae</taxon>
        <taxon>Polyporus</taxon>
    </lineage>
</organism>
<dbReference type="Proteomes" id="UP000308197">
    <property type="component" value="Unassembled WGS sequence"/>
</dbReference>
<sequence length="132" mass="15574">PLYNGTADLDIFDKWTYEVDTWGELHGLDDALMLKLIAQFLMGKASQFFMRHVAICQSDWTHSEQGKRETVRDFVRTIEHLTARFPDVTDMQLVHIFWEGIHLHIRVHLIKKGFNPETTKLSRLVKHMVRKE</sequence>
<keyword evidence="2" id="KW-1185">Reference proteome</keyword>